<reference evidence="4" key="1">
    <citation type="journal article" date="2020" name="mSystems">
        <title>Genome- and Community-Level Interaction Insights into Carbon Utilization and Element Cycling Functions of Hydrothermarchaeota in Hydrothermal Sediment.</title>
        <authorList>
            <person name="Zhou Z."/>
            <person name="Liu Y."/>
            <person name="Xu W."/>
            <person name="Pan J."/>
            <person name="Luo Z.H."/>
            <person name="Li M."/>
        </authorList>
    </citation>
    <scope>NUCLEOTIDE SEQUENCE [LARGE SCALE GENOMIC DNA]</scope>
    <source>
        <strain evidence="4">SpSt-1224</strain>
    </source>
</reference>
<dbReference type="EMBL" id="DSDS01000133">
    <property type="protein sequence ID" value="HET98173.1"/>
    <property type="molecule type" value="Genomic_DNA"/>
</dbReference>
<evidence type="ECO:0000313" key="4">
    <source>
        <dbReference type="EMBL" id="HET98173.1"/>
    </source>
</evidence>
<evidence type="ECO:0000259" key="3">
    <source>
        <dbReference type="Pfam" id="PF01656"/>
    </source>
</evidence>
<keyword evidence="1" id="KW-0547">Nucleotide-binding</keyword>
<dbReference type="GO" id="GO:0004715">
    <property type="term" value="F:non-membrane spanning protein tyrosine kinase activity"/>
    <property type="evidence" value="ECO:0007669"/>
    <property type="project" value="UniProtKB-EC"/>
</dbReference>
<name>A0A7C2XPS1_9BACT</name>
<organism evidence="4">
    <name type="scientific">Desulfurivibrio alkaliphilus</name>
    <dbReference type="NCBI Taxonomy" id="427923"/>
    <lineage>
        <taxon>Bacteria</taxon>
        <taxon>Pseudomonadati</taxon>
        <taxon>Thermodesulfobacteriota</taxon>
        <taxon>Desulfobulbia</taxon>
        <taxon>Desulfobulbales</taxon>
        <taxon>Desulfobulbaceae</taxon>
        <taxon>Desulfurivibrio</taxon>
    </lineage>
</organism>
<dbReference type="PANTHER" id="PTHR32309:SF13">
    <property type="entry name" value="FERRIC ENTEROBACTIN TRANSPORT PROTEIN FEPE"/>
    <property type="match status" value="1"/>
</dbReference>
<dbReference type="InterPro" id="IPR005702">
    <property type="entry name" value="Wzc-like_C"/>
</dbReference>
<dbReference type="Proteomes" id="UP000885986">
    <property type="component" value="Unassembled WGS sequence"/>
</dbReference>
<dbReference type="SUPFAM" id="SSF52540">
    <property type="entry name" value="P-loop containing nucleoside triphosphate hydrolases"/>
    <property type="match status" value="1"/>
</dbReference>
<evidence type="ECO:0000256" key="1">
    <source>
        <dbReference type="ARBA" id="ARBA00022741"/>
    </source>
</evidence>
<proteinExistence type="predicted"/>
<dbReference type="GO" id="GO:0005524">
    <property type="term" value="F:ATP binding"/>
    <property type="evidence" value="ECO:0007669"/>
    <property type="project" value="UniProtKB-KW"/>
</dbReference>
<dbReference type="Gene3D" id="3.40.50.300">
    <property type="entry name" value="P-loop containing nucleotide triphosphate hydrolases"/>
    <property type="match status" value="1"/>
</dbReference>
<dbReference type="NCBIfam" id="TIGR01007">
    <property type="entry name" value="eps_fam"/>
    <property type="match status" value="1"/>
</dbReference>
<dbReference type="InterPro" id="IPR002586">
    <property type="entry name" value="CobQ/CobB/MinD/ParA_Nub-bd_dom"/>
</dbReference>
<comment type="caution">
    <text evidence="4">The sequence shown here is derived from an EMBL/GenBank/DDBJ whole genome shotgun (WGS) entry which is preliminary data.</text>
</comment>
<dbReference type="GO" id="GO:0005886">
    <property type="term" value="C:plasma membrane"/>
    <property type="evidence" value="ECO:0007669"/>
    <property type="project" value="TreeGrafter"/>
</dbReference>
<dbReference type="AlphaFoldDB" id="A0A7C2XPS1"/>
<feature type="non-terminal residue" evidence="4">
    <location>
        <position position="1"/>
    </location>
</feature>
<gene>
    <name evidence="4" type="ORF">ENN98_05710</name>
</gene>
<dbReference type="CDD" id="cd05387">
    <property type="entry name" value="BY-kinase"/>
    <property type="match status" value="1"/>
</dbReference>
<accession>A0A7C2XPS1</accession>
<dbReference type="InterPro" id="IPR050445">
    <property type="entry name" value="Bact_polysacc_biosynth/exp"/>
</dbReference>
<feature type="domain" description="CobQ/CobB/MinD/ParA nucleotide binding" evidence="3">
    <location>
        <begin position="38"/>
        <end position="217"/>
    </location>
</feature>
<dbReference type="InterPro" id="IPR027417">
    <property type="entry name" value="P-loop_NTPase"/>
</dbReference>
<dbReference type="EC" id="2.7.10.2" evidence="4"/>
<evidence type="ECO:0000256" key="2">
    <source>
        <dbReference type="ARBA" id="ARBA00022840"/>
    </source>
</evidence>
<keyword evidence="4" id="KW-0808">Transferase</keyword>
<sequence length="234" mass="24917">DQRLVAALGAASGVAEEFRRLRTRILHPAAGTRPARTILVVSAAPGEGKTFVCAGLAISLAQGVEEHALAVDCDLRHPSLAAMFGLDNDQLGLADHLRDGVDLGRLIRKSGLDKLSVIPSGAPPANPAELLGSEKLAAMIREVAARYPDRYILIDSPPLQMAAETAILAGLVDGVVLVVRAGKSRRDDVGQLVETIGPDKIIGVVFNAYRSSPLERRLSGAYGGDYYYSRDQQR</sequence>
<dbReference type="Pfam" id="PF01656">
    <property type="entry name" value="CbiA"/>
    <property type="match status" value="1"/>
</dbReference>
<protein>
    <submittedName>
        <fullName evidence="4">Polysaccharide biosynthesis tyrosine autokinase</fullName>
        <ecNumber evidence="4">2.7.10.2</ecNumber>
    </submittedName>
</protein>
<keyword evidence="2" id="KW-0067">ATP-binding</keyword>
<dbReference type="PANTHER" id="PTHR32309">
    <property type="entry name" value="TYROSINE-PROTEIN KINASE"/>
    <property type="match status" value="1"/>
</dbReference>